<dbReference type="EMBL" id="SZYD01000012">
    <property type="protein sequence ID" value="KAD4584929.1"/>
    <property type="molecule type" value="Genomic_DNA"/>
</dbReference>
<reference evidence="1 2" key="1">
    <citation type="submission" date="2019-05" db="EMBL/GenBank/DDBJ databases">
        <title>Mikania micrantha, genome provides insights into the molecular mechanism of rapid growth.</title>
        <authorList>
            <person name="Liu B."/>
        </authorList>
    </citation>
    <scope>NUCLEOTIDE SEQUENCE [LARGE SCALE GENOMIC DNA]</scope>
    <source>
        <strain evidence="1">NLD-2019</strain>
        <tissue evidence="1">Leaf</tissue>
    </source>
</reference>
<evidence type="ECO:0000313" key="1">
    <source>
        <dbReference type="EMBL" id="KAD4584929.1"/>
    </source>
</evidence>
<comment type="caution">
    <text evidence="1">The sequence shown here is derived from an EMBL/GenBank/DDBJ whole genome shotgun (WGS) entry which is preliminary data.</text>
</comment>
<evidence type="ECO:0000313" key="2">
    <source>
        <dbReference type="Proteomes" id="UP000326396"/>
    </source>
</evidence>
<dbReference type="AlphaFoldDB" id="A0A5N6NBT0"/>
<organism evidence="1 2">
    <name type="scientific">Mikania micrantha</name>
    <name type="common">bitter vine</name>
    <dbReference type="NCBI Taxonomy" id="192012"/>
    <lineage>
        <taxon>Eukaryota</taxon>
        <taxon>Viridiplantae</taxon>
        <taxon>Streptophyta</taxon>
        <taxon>Embryophyta</taxon>
        <taxon>Tracheophyta</taxon>
        <taxon>Spermatophyta</taxon>
        <taxon>Magnoliopsida</taxon>
        <taxon>eudicotyledons</taxon>
        <taxon>Gunneridae</taxon>
        <taxon>Pentapetalae</taxon>
        <taxon>asterids</taxon>
        <taxon>campanulids</taxon>
        <taxon>Asterales</taxon>
        <taxon>Asteraceae</taxon>
        <taxon>Asteroideae</taxon>
        <taxon>Heliantheae alliance</taxon>
        <taxon>Eupatorieae</taxon>
        <taxon>Mikania</taxon>
    </lineage>
</organism>
<gene>
    <name evidence="1" type="ORF">E3N88_22530</name>
</gene>
<name>A0A5N6NBT0_9ASTR</name>
<dbReference type="Proteomes" id="UP000326396">
    <property type="component" value="Linkage Group LG2"/>
</dbReference>
<keyword evidence="2" id="KW-1185">Reference proteome</keyword>
<protein>
    <submittedName>
        <fullName evidence="1">Uncharacterized protein</fullName>
    </submittedName>
</protein>
<accession>A0A5N6NBT0</accession>
<sequence>MMNVGENRVRNGVTDCPESRNEEIFQNIELLDSSRYATDLKYLKSSGFLRGNVFTSPDRCFSHRTPSD</sequence>
<proteinExistence type="predicted"/>